<name>E4UQS7_ARTGP</name>
<dbReference type="GeneID" id="10030885"/>
<dbReference type="eggNOG" id="ENOG502T24R">
    <property type="taxonomic scope" value="Eukaryota"/>
</dbReference>
<protein>
    <submittedName>
        <fullName evidence="2">Uncharacterized protein</fullName>
    </submittedName>
</protein>
<proteinExistence type="predicted"/>
<reference evidence="3" key="1">
    <citation type="journal article" date="2012" name="MBio">
        <title>Comparative genome analysis of Trichophyton rubrum and related dermatophytes reveals candidate genes involved in infection.</title>
        <authorList>
            <person name="Martinez D.A."/>
            <person name="Oliver B.G."/>
            <person name="Graeser Y."/>
            <person name="Goldberg J.M."/>
            <person name="Li W."/>
            <person name="Martinez-Rossi N.M."/>
            <person name="Monod M."/>
            <person name="Shelest E."/>
            <person name="Barton R.C."/>
            <person name="Birch E."/>
            <person name="Brakhage A.A."/>
            <person name="Chen Z."/>
            <person name="Gurr S.J."/>
            <person name="Heiman D."/>
            <person name="Heitman J."/>
            <person name="Kosti I."/>
            <person name="Rossi A."/>
            <person name="Saif S."/>
            <person name="Samalova M."/>
            <person name="Saunders C.W."/>
            <person name="Shea T."/>
            <person name="Summerbell R.C."/>
            <person name="Xu J."/>
            <person name="Young S."/>
            <person name="Zeng Q."/>
            <person name="Birren B.W."/>
            <person name="Cuomo C.A."/>
            <person name="White T.C."/>
        </authorList>
    </citation>
    <scope>NUCLEOTIDE SEQUENCE [LARGE SCALE GENOMIC DNA]</scope>
    <source>
        <strain evidence="3">ATCC MYA-4604 / CBS 118893</strain>
    </source>
</reference>
<dbReference type="STRING" id="535722.E4UQS7"/>
<evidence type="ECO:0000313" key="2">
    <source>
        <dbReference type="EMBL" id="EFR00095.1"/>
    </source>
</evidence>
<dbReference type="InParanoid" id="E4UQS7"/>
<feature type="compositionally biased region" description="Polar residues" evidence="1">
    <location>
        <begin position="167"/>
        <end position="183"/>
    </location>
</feature>
<dbReference type="AlphaFoldDB" id="E4UQS7"/>
<gene>
    <name evidence="2" type="ORF">MGYG_03101</name>
</gene>
<dbReference type="OrthoDB" id="3595619at2759"/>
<dbReference type="OMA" id="REMKICH"/>
<feature type="region of interest" description="Disordered" evidence="1">
    <location>
        <begin position="280"/>
        <end position="307"/>
    </location>
</feature>
<dbReference type="EMBL" id="DS989823">
    <property type="protein sequence ID" value="EFR00095.1"/>
    <property type="molecule type" value="Genomic_DNA"/>
</dbReference>
<evidence type="ECO:0000256" key="1">
    <source>
        <dbReference type="SAM" id="MobiDB-lite"/>
    </source>
</evidence>
<keyword evidence="3" id="KW-1185">Reference proteome</keyword>
<accession>E4UQS7</accession>
<dbReference type="HOGENOM" id="CLU_034110_0_0_1"/>
<feature type="region of interest" description="Disordered" evidence="1">
    <location>
        <begin position="167"/>
        <end position="188"/>
    </location>
</feature>
<dbReference type="RefSeq" id="XP_003175577.1">
    <property type="nucleotide sequence ID" value="XM_003175529.1"/>
</dbReference>
<feature type="compositionally biased region" description="Polar residues" evidence="1">
    <location>
        <begin position="293"/>
        <end position="307"/>
    </location>
</feature>
<dbReference type="Proteomes" id="UP000002669">
    <property type="component" value="Unassembled WGS sequence"/>
</dbReference>
<evidence type="ECO:0000313" key="3">
    <source>
        <dbReference type="Proteomes" id="UP000002669"/>
    </source>
</evidence>
<dbReference type="VEuPathDB" id="FungiDB:MGYG_03101"/>
<organism evidence="3">
    <name type="scientific">Arthroderma gypseum (strain ATCC MYA-4604 / CBS 118893)</name>
    <name type="common">Microsporum gypseum</name>
    <dbReference type="NCBI Taxonomy" id="535722"/>
    <lineage>
        <taxon>Eukaryota</taxon>
        <taxon>Fungi</taxon>
        <taxon>Dikarya</taxon>
        <taxon>Ascomycota</taxon>
        <taxon>Pezizomycotina</taxon>
        <taxon>Eurotiomycetes</taxon>
        <taxon>Eurotiomycetidae</taxon>
        <taxon>Onygenales</taxon>
        <taxon>Arthrodermataceae</taxon>
        <taxon>Nannizzia</taxon>
    </lineage>
</organism>
<sequence length="433" mass="48029">MFTAWLPTCSWCIWSEVGEQAPSLQVHNNGTRTPEDAITVYDEQPLPVAPMKLVLYDDIPSSPRRVDSRASLLPNLVNESRSLASRASNRASLLVKHKKKPKHTSVRKLKISGPTDFRHLTARSTTPVPRRRRRSFRPLELSIYVEGNQLPDLPAFDNFGLDNFNLESFDQGSSQPADTTIESTPDPIIAPLPKAVCAPNQRDARQRSESTSSPFAIARKPIGASSARNSLFIEIHDRRNTIPDPEKLQEIQNAISPPRQSSETLKGYPSLDDLSNLNQTESEVRPPSVNPAKVNNNSSTPIPTHYPTRSRTIAEWFAARSNQNRPQSNFRYDAPHARSRTLSGSTMVSTTGYSSRNPSLSSSVMMGPITQSPLSFHAVTEKDYEICDLAMGYKTSSQEACSTPNEKRQSKALTEKGPFYEIPLGPNDIGVAY</sequence>